<reference evidence="10 11" key="1">
    <citation type="journal article" date="2016" name="BMC Genomics">
        <title>Comparative genomic and transcriptomic analyses of the Fuzhuan brick tea-fermentation fungus Aspergillus cristatus.</title>
        <authorList>
            <person name="Ge Y."/>
            <person name="Wang Y."/>
            <person name="Liu Y."/>
            <person name="Tan Y."/>
            <person name="Ren X."/>
            <person name="Zhang X."/>
            <person name="Hyde K.D."/>
            <person name="Liu Y."/>
            <person name="Liu Z."/>
        </authorList>
    </citation>
    <scope>NUCLEOTIDE SEQUENCE [LARGE SCALE GENOMIC DNA]</scope>
    <source>
        <strain evidence="10 11">GZAAS20.1005</strain>
    </source>
</reference>
<keyword evidence="8" id="KW-0812">Transmembrane</keyword>
<dbReference type="Pfam" id="PF07676">
    <property type="entry name" value="PD40"/>
    <property type="match status" value="1"/>
</dbReference>
<dbReference type="InterPro" id="IPR020472">
    <property type="entry name" value="WD40_PAC1"/>
</dbReference>
<comment type="subcellular location">
    <subcellularLocation>
        <location evidence="1">Mitochondrion outer membrane</location>
        <topology evidence="1">Peripheral membrane protein</topology>
        <orientation evidence="1">Cytoplasmic side</orientation>
    </subcellularLocation>
</comment>
<dbReference type="Proteomes" id="UP000094569">
    <property type="component" value="Unassembled WGS sequence"/>
</dbReference>
<proteinExistence type="inferred from homology"/>
<dbReference type="GO" id="GO:1990234">
    <property type="term" value="C:transferase complex"/>
    <property type="evidence" value="ECO:0007669"/>
    <property type="project" value="UniProtKB-ARBA"/>
</dbReference>
<feature type="repeat" description="WD" evidence="7">
    <location>
        <begin position="1172"/>
        <end position="1204"/>
    </location>
</feature>
<feature type="repeat" description="WD" evidence="7">
    <location>
        <begin position="1624"/>
        <end position="1649"/>
    </location>
</feature>
<feature type="repeat" description="WD" evidence="7">
    <location>
        <begin position="1491"/>
        <end position="1532"/>
    </location>
</feature>
<feature type="repeat" description="WD" evidence="7">
    <location>
        <begin position="1577"/>
        <end position="1618"/>
    </location>
</feature>
<dbReference type="InterPro" id="IPR027417">
    <property type="entry name" value="P-loop_NTPase"/>
</dbReference>
<feature type="repeat" description="WD" evidence="7">
    <location>
        <begin position="977"/>
        <end position="1018"/>
    </location>
</feature>
<sequence>MRPGDRNDFEIAIICALPHEADAVEALFDETFDKLGQIYGKQKGDVNVYSNGRLGQHHVVLCYLPEMGKRSAASAASSLMLSYPKVQLALVVGICGAVPFPASSKTEIILGDVIISDSVVECDFGRQFPDKFRRKRDVTETLGRPNREIRTLLASMKTCSARAEFQNRISHHLRAIQEQLGDECKYPGAAHDILFEASYRHRHYQSYPGERCICFDSKSSNDPVCEEALKGDCDSIKCTGKPVYRRRHGVQEGVPHVHIGSIASADTVMKSGEHRDEVARNEGIIGFEMEGAGVWDNFPCVIIKGVCDYADSHKNKIWQTYAAAIGASGAKAFLEYWRPSEDSESVADADKRCLSDLLLTDPRDDKLRIEGTKGGLLRESFCWILEHPIFQQWRFEKQRQLLWVRGDAGKGKTMLMIGVIDELKKQGAVSSPSEDSPILSYFLCQGTDSRLNNVVSVLRGLIYLLAIQRPMLLRYLRLKYDHAGRRLFEDPNTFYGLLGIFLDMVQDPRLPEVYFVVDAVDECEADLPQLLGLITQTMTMQSRIKWILSSRNRDDIEQLLGSCDFHKCLRLELNPNYTVKAINSFIDTRVSQLVSLQHDSEIRDKVKDKLQQKSDGTFLWAALVIEELRKVVLAADALEVIEETPQGLIPLFEQMMQRIQTLHPRSLQRCLRVLSAAALAYRPLHLLEMRVTAGLPMEISYLPELDRIVSMCGSFLTVREHHVYFIHQSAKDYLTTYQSAIIFDTGQEKVHFDIYSRSISAMSSTLRQNICDLKHPGPLEKLIACENTALIPIRYACVHWFEHLCQAVVNQSLEKSKKLCDDDLLEFFDQHLLHWLESLGLLREISVGILIFKKIFQTARSGASPRLATLMQDALRLTLTYGPTVERAPLQIYGAAICFCPQNSEIKKRFWDSRLPFVKEVTGIRKNWDGCLQRLEGHRDSVNDVSFSPDGQTLATASSDYTVKLWDTTSGFETKTLEGHKEAVNSICFLHDRYTLASGSDDGKIFIWNTITGAYETILESNEGMVSAICFSYTSQTLAAGLSSGTVLLWNYASKTWKQIFQGRRNLAEANRVSSEVRMSLEQARNQVFATNEAANKFIERKISLEEFRSIKDAEHNDARDVCREHLHSISSMQSNRITNIRYSSDGKVMAVASKNGTVRLWYERSDVWETILHYEHDVYGLAFSPDGQTLAVALHHGKVQLWDRKYCAWKPITIDDPPVGLPAIPIKTVFFSPDGQMLYSALGSSVYRWNLENQDLREVISVSDFGVSLISAEFSPDGQVLALTGDKGKSFIWDHAIGDPSPSNTGAESASRANSSTAQKINASTSRSCKTALKYVCAVAYVAGAYTLWLACVLEVLRSDARLTALILLYAFVSFLCMNSACPLFTLEMSVKYLPVRATSAKECIYILWVSGMAEGLDFLLSSESMKPMPKDCEFPLEWDTSSQSWVLKGHLMSVDTLALSPSGRILATGGHDRTVHLWDTAAKTWERKLEGHKHAIWRIKFSPTGDSLITISHYCETKLWDTASGVCRKTFPGKTSNVVFSPDNQNMISILDNYTANIHGMELWDATSLRRRRVLRGHKAEIYQIAFTSNNQTFASISSDDTVRIWDLRTGASKYVLKVSNVGEVAFAPDNRILALALGNGSVRLWDTVTKAWKLTLSHNEEENKEESKDYAKISFSPDGQMIAVSSRKNHTIAVWDVYSGDCKQTFNVDFQHVSFSKDGQFLVTEKNILPIFGTPSPRIEFRESTHRAIGYDGEWLTLDEQKILWFPLEYRSRVYKSHESTFIFGDSAGRVVFIEIDV</sequence>
<evidence type="ECO:0000256" key="3">
    <source>
        <dbReference type="ARBA" id="ARBA00022737"/>
    </source>
</evidence>
<dbReference type="PANTHER" id="PTHR22847">
    <property type="entry name" value="WD40 REPEAT PROTEIN"/>
    <property type="match status" value="1"/>
</dbReference>
<dbReference type="VEuPathDB" id="FungiDB:SI65_06310"/>
<gene>
    <name evidence="10" type="ORF">SI65_06310</name>
</gene>
<feature type="repeat" description="WD" evidence="7">
    <location>
        <begin position="935"/>
        <end position="976"/>
    </location>
</feature>
<dbReference type="InterPro" id="IPR035994">
    <property type="entry name" value="Nucleoside_phosphorylase_sf"/>
</dbReference>
<name>A0A1E3BBY2_ASPCR</name>
<comment type="caution">
    <text evidence="10">The sequence shown here is derived from an EMBL/GenBank/DDBJ whole genome shotgun (WGS) entry which is preliminary data.</text>
</comment>
<dbReference type="SUPFAM" id="SSF53167">
    <property type="entry name" value="Purine and uridine phosphorylases"/>
    <property type="match status" value="1"/>
</dbReference>
<feature type="domain" description="NACHT" evidence="9">
    <location>
        <begin position="400"/>
        <end position="551"/>
    </location>
</feature>
<keyword evidence="8" id="KW-0472">Membrane</keyword>
<dbReference type="PROSITE" id="PS50837">
    <property type="entry name" value="NACHT"/>
    <property type="match status" value="1"/>
</dbReference>
<evidence type="ECO:0000256" key="7">
    <source>
        <dbReference type="PROSITE-ProRule" id="PRU00221"/>
    </source>
</evidence>
<evidence type="ECO:0000313" key="11">
    <source>
        <dbReference type="Proteomes" id="UP000094569"/>
    </source>
</evidence>
<dbReference type="Gene3D" id="3.40.50.1580">
    <property type="entry name" value="Nucleoside phosphorylase domain"/>
    <property type="match status" value="1"/>
</dbReference>
<dbReference type="EMBL" id="JXNT01000006">
    <property type="protein sequence ID" value="ODM18439.1"/>
    <property type="molecule type" value="Genomic_DNA"/>
</dbReference>
<organism evidence="10 11">
    <name type="scientific">Aspergillus cristatus</name>
    <name type="common">Chinese Fuzhuan brick tea-fermentation fungus</name>
    <name type="synonym">Eurotium cristatum</name>
    <dbReference type="NCBI Taxonomy" id="573508"/>
    <lineage>
        <taxon>Eukaryota</taxon>
        <taxon>Fungi</taxon>
        <taxon>Dikarya</taxon>
        <taxon>Ascomycota</taxon>
        <taxon>Pezizomycotina</taxon>
        <taxon>Eurotiomycetes</taxon>
        <taxon>Eurotiomycetidae</taxon>
        <taxon>Eurotiales</taxon>
        <taxon>Aspergillaceae</taxon>
        <taxon>Aspergillus</taxon>
        <taxon>Aspergillus subgen. Aspergillus</taxon>
    </lineage>
</organism>
<comment type="similarity">
    <text evidence="4">Belongs to the WD repeat MDV1/CAF4 family.</text>
</comment>
<dbReference type="SUPFAM" id="SSF52540">
    <property type="entry name" value="P-loop containing nucleoside triphosphate hydrolases"/>
    <property type="match status" value="1"/>
</dbReference>
<keyword evidence="8" id="KW-1133">Transmembrane helix</keyword>
<dbReference type="Pfam" id="PF24883">
    <property type="entry name" value="NPHP3_N"/>
    <property type="match status" value="1"/>
</dbReference>
<feature type="repeat" description="WD" evidence="7">
    <location>
        <begin position="1131"/>
        <end position="1162"/>
    </location>
</feature>
<dbReference type="STRING" id="573508.A0A1E3BBY2"/>
<dbReference type="InterPro" id="IPR000845">
    <property type="entry name" value="Nucleoside_phosphorylase_d"/>
</dbReference>
<dbReference type="InterPro" id="IPR011659">
    <property type="entry name" value="WD40"/>
</dbReference>
<comment type="function">
    <text evidence="6">Involved in mitochondrial fission. Acts as an adapter protein required to form mitochondrial fission complexes. Formation of these complexes is required to promote constriction and fission of the mitochondrial compartment at a late step in mitochondrial division.</text>
</comment>
<dbReference type="PRINTS" id="PR00320">
    <property type="entry name" value="GPROTEINBRPT"/>
</dbReference>
<dbReference type="GO" id="GO:0009116">
    <property type="term" value="P:nucleoside metabolic process"/>
    <property type="evidence" value="ECO:0007669"/>
    <property type="project" value="InterPro"/>
</dbReference>
<dbReference type="SUPFAM" id="SSF50969">
    <property type="entry name" value="YVTN repeat-like/Quinoprotein amine dehydrogenase"/>
    <property type="match status" value="1"/>
</dbReference>
<feature type="transmembrane region" description="Helical" evidence="8">
    <location>
        <begin position="1367"/>
        <end position="1387"/>
    </location>
</feature>
<dbReference type="InterPro" id="IPR011044">
    <property type="entry name" value="Quino_amine_DH_bsu"/>
</dbReference>
<dbReference type="Pfam" id="PF00400">
    <property type="entry name" value="WD40"/>
    <property type="match status" value="8"/>
</dbReference>
<dbReference type="PANTHER" id="PTHR22847:SF637">
    <property type="entry name" value="WD REPEAT DOMAIN 5B"/>
    <property type="match status" value="1"/>
</dbReference>
<keyword evidence="3" id="KW-0677">Repeat</keyword>
<feature type="transmembrane region" description="Helical" evidence="8">
    <location>
        <begin position="1333"/>
        <end position="1355"/>
    </location>
</feature>
<dbReference type="SMART" id="SM00320">
    <property type="entry name" value="WD40"/>
    <property type="match status" value="13"/>
</dbReference>
<evidence type="ECO:0000256" key="5">
    <source>
        <dbReference type="ARBA" id="ARBA00039789"/>
    </source>
</evidence>
<dbReference type="GO" id="GO:0005741">
    <property type="term" value="C:mitochondrial outer membrane"/>
    <property type="evidence" value="ECO:0007669"/>
    <property type="project" value="UniProtKB-SubCell"/>
</dbReference>
<feature type="repeat" description="WD" evidence="7">
    <location>
        <begin position="1449"/>
        <end position="1481"/>
    </location>
</feature>
<evidence type="ECO:0000259" key="9">
    <source>
        <dbReference type="PROSITE" id="PS50837"/>
    </source>
</evidence>
<dbReference type="InterPro" id="IPR056884">
    <property type="entry name" value="NPHP3-like_N"/>
</dbReference>
<dbReference type="PROSITE" id="PS50294">
    <property type="entry name" value="WD_REPEATS_REGION"/>
    <property type="match status" value="5"/>
</dbReference>
<evidence type="ECO:0000256" key="4">
    <source>
        <dbReference type="ARBA" id="ARBA00038415"/>
    </source>
</evidence>
<dbReference type="InterPro" id="IPR036322">
    <property type="entry name" value="WD40_repeat_dom_sf"/>
</dbReference>
<dbReference type="OrthoDB" id="674604at2759"/>
<dbReference type="InterPro" id="IPR015943">
    <property type="entry name" value="WD40/YVTN_repeat-like_dom_sf"/>
</dbReference>
<dbReference type="InterPro" id="IPR007111">
    <property type="entry name" value="NACHT_NTPase"/>
</dbReference>
<evidence type="ECO:0000256" key="1">
    <source>
        <dbReference type="ARBA" id="ARBA00004570"/>
    </source>
</evidence>
<dbReference type="InterPro" id="IPR001680">
    <property type="entry name" value="WD40_rpt"/>
</dbReference>
<dbReference type="Gene3D" id="2.130.10.10">
    <property type="entry name" value="YVTN repeat-like/Quinoprotein amine dehydrogenase"/>
    <property type="match status" value="4"/>
</dbReference>
<evidence type="ECO:0000313" key="10">
    <source>
        <dbReference type="EMBL" id="ODM18439.1"/>
    </source>
</evidence>
<keyword evidence="11" id="KW-1185">Reference proteome</keyword>
<dbReference type="InterPro" id="IPR019775">
    <property type="entry name" value="WD40_repeat_CS"/>
</dbReference>
<accession>A0A1E3BBY2</accession>
<dbReference type="PROSITE" id="PS00678">
    <property type="entry name" value="WD_REPEATS_1"/>
    <property type="match status" value="1"/>
</dbReference>
<dbReference type="Pfam" id="PF01048">
    <property type="entry name" value="PNP_UDP_1"/>
    <property type="match status" value="1"/>
</dbReference>
<protein>
    <recommendedName>
        <fullName evidence="5">Mitochondrial division protein 1</fullName>
    </recommendedName>
</protein>
<keyword evidence="2 7" id="KW-0853">WD repeat</keyword>
<dbReference type="CDD" id="cd00200">
    <property type="entry name" value="WD40"/>
    <property type="match status" value="2"/>
</dbReference>
<evidence type="ECO:0000256" key="6">
    <source>
        <dbReference type="ARBA" id="ARBA00043913"/>
    </source>
</evidence>
<dbReference type="PROSITE" id="PS50082">
    <property type="entry name" value="WD_REPEATS_2"/>
    <property type="match status" value="8"/>
</dbReference>
<dbReference type="GO" id="GO:0003824">
    <property type="term" value="F:catalytic activity"/>
    <property type="evidence" value="ECO:0007669"/>
    <property type="project" value="InterPro"/>
</dbReference>
<evidence type="ECO:0000256" key="8">
    <source>
        <dbReference type="SAM" id="Phobius"/>
    </source>
</evidence>
<dbReference type="SUPFAM" id="SSF50978">
    <property type="entry name" value="WD40 repeat-like"/>
    <property type="match status" value="2"/>
</dbReference>
<evidence type="ECO:0000256" key="2">
    <source>
        <dbReference type="ARBA" id="ARBA00022574"/>
    </source>
</evidence>